<dbReference type="EMBL" id="CAJFDH010000001">
    <property type="protein sequence ID" value="CAD5206298.1"/>
    <property type="molecule type" value="Genomic_DNA"/>
</dbReference>
<dbReference type="EMBL" id="CAJFCW020000001">
    <property type="protein sequence ID" value="CAG9081212.1"/>
    <property type="molecule type" value="Genomic_DNA"/>
</dbReference>
<dbReference type="GO" id="GO:0030174">
    <property type="term" value="P:regulation of DNA-templated DNA replication initiation"/>
    <property type="evidence" value="ECO:0007669"/>
    <property type="project" value="InterPro"/>
</dbReference>
<comment type="caution">
    <text evidence="5">The sequence shown here is derived from an EMBL/GenBank/DDBJ whole genome shotgun (WGS) entry which is preliminary data.</text>
</comment>
<evidence type="ECO:0000256" key="3">
    <source>
        <dbReference type="SAM" id="MobiDB-lite"/>
    </source>
</evidence>
<dbReference type="Proteomes" id="UP000783686">
    <property type="component" value="Unassembled WGS sequence"/>
</dbReference>
<comment type="similarity">
    <text evidence="1">Belongs to the Cdt1 family.</text>
</comment>
<dbReference type="InterPro" id="IPR032054">
    <property type="entry name" value="Cdt1_C"/>
</dbReference>
<dbReference type="GO" id="GO:0003677">
    <property type="term" value="F:DNA binding"/>
    <property type="evidence" value="ECO:0007669"/>
    <property type="project" value="InterPro"/>
</dbReference>
<keyword evidence="6" id="KW-1185">Reference proteome</keyword>
<dbReference type="SMART" id="SM01075">
    <property type="entry name" value="CDT1"/>
    <property type="match status" value="1"/>
</dbReference>
<dbReference type="AlphaFoldDB" id="A0A811JT25"/>
<dbReference type="PANTHER" id="PTHR28637">
    <property type="entry name" value="DNA REPLICATION FACTOR CDT1"/>
    <property type="match status" value="1"/>
</dbReference>
<dbReference type="Gene3D" id="1.10.10.1420">
    <property type="entry name" value="DNA replication factor Cdt1, C-terminal WH domain"/>
    <property type="match status" value="1"/>
</dbReference>
<dbReference type="InterPro" id="IPR038090">
    <property type="entry name" value="Cdt1_C_WH_dom_sf"/>
</dbReference>
<feature type="domain" description="CDT1 Geminin-binding" evidence="4">
    <location>
        <begin position="16"/>
        <end position="233"/>
    </location>
</feature>
<dbReference type="GO" id="GO:0000278">
    <property type="term" value="P:mitotic cell cycle"/>
    <property type="evidence" value="ECO:0007669"/>
    <property type="project" value="TreeGrafter"/>
</dbReference>
<evidence type="ECO:0000313" key="5">
    <source>
        <dbReference type="EMBL" id="CAD5206298.1"/>
    </source>
</evidence>
<dbReference type="PANTHER" id="PTHR28637:SF1">
    <property type="entry name" value="DNA REPLICATION FACTOR CDT1"/>
    <property type="match status" value="1"/>
</dbReference>
<dbReference type="GO" id="GO:0000076">
    <property type="term" value="P:DNA replication checkpoint signaling"/>
    <property type="evidence" value="ECO:0007669"/>
    <property type="project" value="TreeGrafter"/>
</dbReference>
<dbReference type="InterPro" id="IPR045173">
    <property type="entry name" value="Cdt1"/>
</dbReference>
<keyword evidence="2" id="KW-0131">Cell cycle</keyword>
<gene>
    <name evidence="5" type="ORF">BOKJ2_LOCUS982</name>
</gene>
<dbReference type="GO" id="GO:0071163">
    <property type="term" value="P:DNA replication preinitiation complex assembly"/>
    <property type="evidence" value="ECO:0007669"/>
    <property type="project" value="InterPro"/>
</dbReference>
<evidence type="ECO:0000313" key="6">
    <source>
        <dbReference type="Proteomes" id="UP000614601"/>
    </source>
</evidence>
<dbReference type="Pfam" id="PF16679">
    <property type="entry name" value="CDT1_C"/>
    <property type="match status" value="1"/>
</dbReference>
<evidence type="ECO:0000256" key="2">
    <source>
        <dbReference type="ARBA" id="ARBA00023306"/>
    </source>
</evidence>
<evidence type="ECO:0000256" key="1">
    <source>
        <dbReference type="ARBA" id="ARBA00008356"/>
    </source>
</evidence>
<dbReference type="InterPro" id="IPR036390">
    <property type="entry name" value="WH_DNA-bd_sf"/>
</dbReference>
<protein>
    <recommendedName>
        <fullName evidence="4">CDT1 Geminin-binding domain-containing protein</fullName>
    </recommendedName>
</protein>
<dbReference type="GO" id="GO:0005634">
    <property type="term" value="C:nucleus"/>
    <property type="evidence" value="ECO:0007669"/>
    <property type="project" value="TreeGrafter"/>
</dbReference>
<dbReference type="InterPro" id="IPR014939">
    <property type="entry name" value="CDT1_Gemini-bd-like"/>
</dbReference>
<dbReference type="Pfam" id="PF08839">
    <property type="entry name" value="CDT1"/>
    <property type="match status" value="1"/>
</dbReference>
<feature type="region of interest" description="Disordered" evidence="3">
    <location>
        <begin position="138"/>
        <end position="162"/>
    </location>
</feature>
<reference evidence="5" key="1">
    <citation type="submission" date="2020-09" db="EMBL/GenBank/DDBJ databases">
        <authorList>
            <person name="Kikuchi T."/>
        </authorList>
    </citation>
    <scope>NUCLEOTIDE SEQUENCE</scope>
    <source>
        <strain evidence="5">SH1</strain>
    </source>
</reference>
<dbReference type="OrthoDB" id="5915520at2759"/>
<accession>A0A811JT25</accession>
<dbReference type="SUPFAM" id="SSF46785">
    <property type="entry name" value="Winged helix' DNA-binding domain"/>
    <property type="match status" value="1"/>
</dbReference>
<organism evidence="5 6">
    <name type="scientific">Bursaphelenchus okinawaensis</name>
    <dbReference type="NCBI Taxonomy" id="465554"/>
    <lineage>
        <taxon>Eukaryota</taxon>
        <taxon>Metazoa</taxon>
        <taxon>Ecdysozoa</taxon>
        <taxon>Nematoda</taxon>
        <taxon>Chromadorea</taxon>
        <taxon>Rhabditida</taxon>
        <taxon>Tylenchina</taxon>
        <taxon>Tylenchomorpha</taxon>
        <taxon>Aphelenchoidea</taxon>
        <taxon>Aphelenchoididae</taxon>
        <taxon>Bursaphelenchus</taxon>
    </lineage>
</organism>
<name>A0A811JT25_9BILA</name>
<dbReference type="GO" id="GO:0070182">
    <property type="term" value="F:DNA polymerase binding"/>
    <property type="evidence" value="ECO:0007669"/>
    <property type="project" value="TreeGrafter"/>
</dbReference>
<evidence type="ECO:0000259" key="4">
    <source>
        <dbReference type="SMART" id="SM01075"/>
    </source>
</evidence>
<dbReference type="Proteomes" id="UP000614601">
    <property type="component" value="Unassembled WGS sequence"/>
</dbReference>
<proteinExistence type="inferred from homology"/>
<sequence>MEGLDKKVLDVAKNELPKNLASVHKMFNEVEKVVMMRFSLGQRITLELLKKNVAINSKKALTEDLMGKILAIYPKSYHIELKKDTTTKPGQPLRFDLFIKPNLKDDLSPYYNEDLVPKSPVKPRQLYTVPTGLVSPRKKPQNLDYIPKSPMKSPRKGQAVPLPREVKTSLGPKFEGWRKDCREVVMKYHLHQHLLEEHKKFLDKNECEGLKEGNFHPDFVVDTIDVPPLALPKPKLPKKQLTMMDYLSKVPATGILKSVEKVTEELKSPEKKLKVDKENEKTEVTDKTVKPKPTAKMSLLERIKQKAKEAEELEKKKDPVLLERISALESLKLNILSVICSEYNNRTSMDITELYKRVHFSLQTRKDKFEHIVTVLSEIAPSLIVITTLNKKICKNGKE</sequence>